<evidence type="ECO:0000256" key="1">
    <source>
        <dbReference type="SAM" id="MobiDB-lite"/>
    </source>
</evidence>
<sequence length="464" mass="54035">MRYISFIFIVLGISRVGQCRSELDELDYPQCARVPETTSDPDASARLSRKLADNLIHFAQKHSFPVPTFSSSANSALPSGVFIATNFPATVDLAEFLENNATSALNITHLLLSDSSAEDLIKNRGFVDVEKFQKPGEVIWRRNDDDVTDEEEDARSFNRKLLRRYRPLAKDHLIVVNRILKRVAPTLEVFSYLVYTPDEWREVNEDVDYYDDYSFSLRMAHKKDDVEDGLFTLEFPRLRELTLRNKKPWSDFSHRHSWVIEEGADPDSGYTVPHFPSLTHLHASYSLYPIRPPSLAFLKRSFLSLSHVRLTGTSQPLELQEKREPYRGWTLEMWNRVKTRWSPPPPQPNPIPSNLTFIFNPYYDASINDDDEDDLGCGTNRVRYGLWLERLGKLASKFPSSFQLIWPNKEDYQKYGEKQGLFPPDRALRDFEERLVHTDDDMEKGEWRVPQERPWESPDGWQWP</sequence>
<dbReference type="Proteomes" id="UP000559256">
    <property type="component" value="Unassembled WGS sequence"/>
</dbReference>
<feature type="chain" id="PRO_5034016621" evidence="2">
    <location>
        <begin position="20"/>
        <end position="464"/>
    </location>
</feature>
<evidence type="ECO:0000313" key="4">
    <source>
        <dbReference type="Proteomes" id="UP000559256"/>
    </source>
</evidence>
<name>A0A8H5FRH3_9AGAR</name>
<dbReference type="EMBL" id="JAACJM010000105">
    <property type="protein sequence ID" value="KAF5346107.1"/>
    <property type="molecule type" value="Genomic_DNA"/>
</dbReference>
<protein>
    <submittedName>
        <fullName evidence="3">Uncharacterized protein</fullName>
    </submittedName>
</protein>
<feature type="region of interest" description="Disordered" evidence="1">
    <location>
        <begin position="440"/>
        <end position="464"/>
    </location>
</feature>
<reference evidence="3 4" key="1">
    <citation type="journal article" date="2020" name="ISME J.">
        <title>Uncovering the hidden diversity of litter-decomposition mechanisms in mushroom-forming fungi.</title>
        <authorList>
            <person name="Floudas D."/>
            <person name="Bentzer J."/>
            <person name="Ahren D."/>
            <person name="Johansson T."/>
            <person name="Persson P."/>
            <person name="Tunlid A."/>
        </authorList>
    </citation>
    <scope>NUCLEOTIDE SEQUENCE [LARGE SCALE GENOMIC DNA]</scope>
    <source>
        <strain evidence="3 4">CBS 291.85</strain>
    </source>
</reference>
<keyword evidence="2" id="KW-0732">Signal</keyword>
<evidence type="ECO:0000313" key="3">
    <source>
        <dbReference type="EMBL" id="KAF5346107.1"/>
    </source>
</evidence>
<organism evidence="3 4">
    <name type="scientific">Tetrapyrgos nigripes</name>
    <dbReference type="NCBI Taxonomy" id="182062"/>
    <lineage>
        <taxon>Eukaryota</taxon>
        <taxon>Fungi</taxon>
        <taxon>Dikarya</taxon>
        <taxon>Basidiomycota</taxon>
        <taxon>Agaricomycotina</taxon>
        <taxon>Agaricomycetes</taxon>
        <taxon>Agaricomycetidae</taxon>
        <taxon>Agaricales</taxon>
        <taxon>Marasmiineae</taxon>
        <taxon>Marasmiaceae</taxon>
        <taxon>Tetrapyrgos</taxon>
    </lineage>
</organism>
<dbReference type="AlphaFoldDB" id="A0A8H5FRH3"/>
<keyword evidence="4" id="KW-1185">Reference proteome</keyword>
<accession>A0A8H5FRH3</accession>
<evidence type="ECO:0000256" key="2">
    <source>
        <dbReference type="SAM" id="SignalP"/>
    </source>
</evidence>
<comment type="caution">
    <text evidence="3">The sequence shown here is derived from an EMBL/GenBank/DDBJ whole genome shotgun (WGS) entry which is preliminary data.</text>
</comment>
<gene>
    <name evidence="3" type="ORF">D9758_009979</name>
</gene>
<dbReference type="OrthoDB" id="2831310at2759"/>
<proteinExistence type="predicted"/>
<feature type="compositionally biased region" description="Basic and acidic residues" evidence="1">
    <location>
        <begin position="440"/>
        <end position="456"/>
    </location>
</feature>
<feature type="signal peptide" evidence="2">
    <location>
        <begin position="1"/>
        <end position="19"/>
    </location>
</feature>